<name>A0A7M2X1R8_9BACT</name>
<sequence>MEPSPHLIDQVFLDKVTSAKAMTEEQRFLAGPELFDFACEWTKAGIRDMNPNADDAKVLELLRKRIALGEKLELSR</sequence>
<evidence type="ECO:0000313" key="1">
    <source>
        <dbReference type="EMBL" id="QOV90680.1"/>
    </source>
</evidence>
<dbReference type="Proteomes" id="UP000593765">
    <property type="component" value="Chromosome"/>
</dbReference>
<organism evidence="1 2">
    <name type="scientific">Humisphaera borealis</name>
    <dbReference type="NCBI Taxonomy" id="2807512"/>
    <lineage>
        <taxon>Bacteria</taxon>
        <taxon>Pseudomonadati</taxon>
        <taxon>Planctomycetota</taxon>
        <taxon>Phycisphaerae</taxon>
        <taxon>Tepidisphaerales</taxon>
        <taxon>Tepidisphaeraceae</taxon>
        <taxon>Humisphaera</taxon>
    </lineage>
</organism>
<evidence type="ECO:0000313" key="2">
    <source>
        <dbReference type="Proteomes" id="UP000593765"/>
    </source>
</evidence>
<dbReference type="AlphaFoldDB" id="A0A7M2X1R8"/>
<dbReference type="EMBL" id="CP063458">
    <property type="protein sequence ID" value="QOV90680.1"/>
    <property type="molecule type" value="Genomic_DNA"/>
</dbReference>
<proteinExistence type="predicted"/>
<accession>A0A7M2X1R8</accession>
<gene>
    <name evidence="1" type="ORF">IPV69_04795</name>
</gene>
<reference evidence="1 2" key="1">
    <citation type="submission" date="2020-10" db="EMBL/GenBank/DDBJ databases">
        <title>Wide distribution of Phycisphaera-like planctomycetes from WD2101 soil group in peatlands and genome analysis of the first cultivated representative.</title>
        <authorList>
            <person name="Dedysh S.N."/>
            <person name="Beletsky A.V."/>
            <person name="Ivanova A."/>
            <person name="Kulichevskaya I.S."/>
            <person name="Suzina N.E."/>
            <person name="Philippov D.A."/>
            <person name="Rakitin A.L."/>
            <person name="Mardanov A.V."/>
            <person name="Ravin N.V."/>
        </authorList>
    </citation>
    <scope>NUCLEOTIDE SEQUENCE [LARGE SCALE GENOMIC DNA]</scope>
    <source>
        <strain evidence="1 2">M1803</strain>
    </source>
</reference>
<dbReference type="RefSeq" id="WP_206293779.1">
    <property type="nucleotide sequence ID" value="NZ_CP063458.1"/>
</dbReference>
<dbReference type="KEGG" id="hbs:IPV69_04795"/>
<keyword evidence="2" id="KW-1185">Reference proteome</keyword>
<protein>
    <submittedName>
        <fullName evidence="1">Uncharacterized protein</fullName>
    </submittedName>
</protein>